<dbReference type="GO" id="GO:1990841">
    <property type="term" value="F:promoter-specific chromatin binding"/>
    <property type="evidence" value="ECO:0007669"/>
    <property type="project" value="TreeGrafter"/>
</dbReference>
<dbReference type="CDD" id="cd16737">
    <property type="entry name" value="RING-HC_PCGF5"/>
    <property type="match status" value="1"/>
</dbReference>
<reference evidence="9" key="2">
    <citation type="journal article" date="2022" name="Res Sq">
        <title>Comparative Genomics Reveals Insights into the Divergent Evolution of Astigmatic Mites and Household Pest Adaptations.</title>
        <authorList>
            <person name="Xiong Q."/>
            <person name="Wan A.T.-Y."/>
            <person name="Liu X.-Y."/>
            <person name="Fung C.S.-H."/>
            <person name="Xiao X."/>
            <person name="Malainual N."/>
            <person name="Hou J."/>
            <person name="Wang L."/>
            <person name="Wang M."/>
            <person name="Yang K."/>
            <person name="Cui Y."/>
            <person name="Leung E."/>
            <person name="Nong W."/>
            <person name="Shin S.-K."/>
            <person name="Au S."/>
            <person name="Jeong K.Y."/>
            <person name="Chew F.T."/>
            <person name="Hui J."/>
            <person name="Leung T.F."/>
            <person name="Tungtrongchitr A."/>
            <person name="Zhong N."/>
            <person name="Liu Z."/>
            <person name="Tsui S."/>
        </authorList>
    </citation>
    <scope>NUCLEOTIDE SEQUENCE</scope>
    <source>
        <strain evidence="9">Derf</strain>
        <tissue evidence="9">Whole organism</tissue>
    </source>
</reference>
<name>A0A922I5S4_DERFA</name>
<comment type="caution">
    <text evidence="9">The sequence shown here is derived from an EMBL/GenBank/DDBJ whole genome shotgun (WGS) entry which is preliminary data.</text>
</comment>
<dbReference type="Gene3D" id="3.30.40.10">
    <property type="entry name" value="Zinc/RING finger domain, C3HC4 (zinc finger)"/>
    <property type="match status" value="1"/>
</dbReference>
<evidence type="ECO:0000256" key="5">
    <source>
        <dbReference type="ARBA" id="ARBA00023242"/>
    </source>
</evidence>
<evidence type="ECO:0000259" key="8">
    <source>
        <dbReference type="PROSITE" id="PS50089"/>
    </source>
</evidence>
<keyword evidence="10" id="KW-1185">Reference proteome</keyword>
<dbReference type="GO" id="GO:0008270">
    <property type="term" value="F:zinc ion binding"/>
    <property type="evidence" value="ECO:0007669"/>
    <property type="project" value="UniProtKB-KW"/>
</dbReference>
<dbReference type="EMBL" id="ASGP02000003">
    <property type="protein sequence ID" value="KAH9517850.1"/>
    <property type="molecule type" value="Genomic_DNA"/>
</dbReference>
<dbReference type="GO" id="GO:0035102">
    <property type="term" value="C:PRC1 complex"/>
    <property type="evidence" value="ECO:0007669"/>
    <property type="project" value="TreeGrafter"/>
</dbReference>
<feature type="compositionally biased region" description="Low complexity" evidence="7">
    <location>
        <begin position="820"/>
        <end position="838"/>
    </location>
</feature>
<proteinExistence type="predicted"/>
<keyword evidence="3 6" id="KW-0863">Zinc-finger</keyword>
<feature type="compositionally biased region" description="Polar residues" evidence="7">
    <location>
        <begin position="573"/>
        <end position="585"/>
    </location>
</feature>
<feature type="compositionally biased region" description="Polar residues" evidence="7">
    <location>
        <begin position="756"/>
        <end position="768"/>
    </location>
</feature>
<dbReference type="FunFam" id="3.30.40.10:FF:000122">
    <property type="entry name" value="polycomb group RING finger protein 1"/>
    <property type="match status" value="1"/>
</dbReference>
<feature type="compositionally biased region" description="Polar residues" evidence="7">
    <location>
        <begin position="630"/>
        <end position="646"/>
    </location>
</feature>
<feature type="region of interest" description="Disordered" evidence="7">
    <location>
        <begin position="43"/>
        <end position="85"/>
    </location>
</feature>
<feature type="compositionally biased region" description="Polar residues" evidence="7">
    <location>
        <begin position="778"/>
        <end position="794"/>
    </location>
</feature>
<dbReference type="InterPro" id="IPR018957">
    <property type="entry name" value="Znf_C3HC4_RING-type"/>
</dbReference>
<dbReference type="SMART" id="SM00184">
    <property type="entry name" value="RING"/>
    <property type="match status" value="1"/>
</dbReference>
<dbReference type="PANTHER" id="PTHR10825">
    <property type="entry name" value="RING FINGER DOMAIN-CONTAINING, POLYCOMB GROUP COMPONENT"/>
    <property type="match status" value="1"/>
</dbReference>
<feature type="compositionally biased region" description="Low complexity" evidence="7">
    <location>
        <begin position="596"/>
        <end position="613"/>
    </location>
</feature>
<evidence type="ECO:0000256" key="1">
    <source>
        <dbReference type="ARBA" id="ARBA00004123"/>
    </source>
</evidence>
<dbReference type="Proteomes" id="UP000790347">
    <property type="component" value="Unassembled WGS sequence"/>
</dbReference>
<evidence type="ECO:0000256" key="6">
    <source>
        <dbReference type="PROSITE-ProRule" id="PRU00175"/>
    </source>
</evidence>
<dbReference type="InterPro" id="IPR017907">
    <property type="entry name" value="Znf_RING_CS"/>
</dbReference>
<sequence length="892" mass="100022">MPVDNNNFNETKTKITTAKMNFETLATNVIEKSDHSSSTITLLNNGTKRIDQNNDNENSIPSKDSSSSSSTTIVNTQQQQQQSSITNEEMLNLKVKDFNDVITCFLCKGYLIDATTINECLHSFCKTCILKYFDDDNNPKSRSCPKCDTQVHKTKPKLNIRSDPTRQDIVYKLVPGLYKSEMNRRKEFYRRHPDKGKLFDQIFPLLLFIHSFIYTAIGLSNEEKGEINGERLILSNDDQIQITIEYFPEVSNPFPLLPFNNDENSNITKLTNLNQRRYLLVKSGMRVLHLKKFIQYKYELDPSIQVDFFFKHERLKDDYTIMDVAYIYSWRRNIPIPLYYLILEPNKTHDDYIWLNNEPKITPLSVGRQQSLRQTRLQMRRMSNLHNNSLNRNLRRMRSNSTNDLLVSSSFNTSDTKSVNNVQENCTNSSNQNNRRNSTSKFAPKTASTPLSMKSTNNSGLKSKLNVPISSSSSSPCTTSLPVVTSEKSITESNVDKKDDKIVANKRSLVENGSPDIQLASKKIKYEFNNILTVNSVPITATKISNPPIVSDSEIKTATTEEIKNGEIKKQHNNNNKSQVLSKGNDTTKPKRHDSISSTSSSSSSSSSSRSSSPMTLLDKIIKKVEERNLQQVSNSSTLSPVTNPDPSIDENNDKIEKNDDNNKSTETVMKHQSEEALDQLPSLIPANSIAAIDLKQNQNSNQTSSSNGDGLVFSTLITMNSQQNSPTSCSLKIDNILESLASIVETDKIAEHKASSSPSNNNLHINVTPTTTTTTTNSLNDKTTKVQMLSSNDKIPLSNHTNTSDNNNDNKSHHHHHLLNGNNNCDTGNNGGNSNSSMDDFQQFQKLLYEQINKATSNTSTTKSIDTTTINNNNSNGTAKNHHSLESSSSS</sequence>
<evidence type="ECO:0000313" key="10">
    <source>
        <dbReference type="Proteomes" id="UP000790347"/>
    </source>
</evidence>
<dbReference type="InterPro" id="IPR032443">
    <property type="entry name" value="RAWUL"/>
</dbReference>
<feature type="compositionally biased region" description="Low complexity" evidence="7">
    <location>
        <begin position="859"/>
        <end position="880"/>
    </location>
</feature>
<evidence type="ECO:0000256" key="2">
    <source>
        <dbReference type="ARBA" id="ARBA00022723"/>
    </source>
</evidence>
<feature type="compositionally biased region" description="Low complexity" evidence="7">
    <location>
        <begin position="800"/>
        <end position="810"/>
    </location>
</feature>
<evidence type="ECO:0000313" key="9">
    <source>
        <dbReference type="EMBL" id="KAH9517850.1"/>
    </source>
</evidence>
<dbReference type="GO" id="GO:0000122">
    <property type="term" value="P:negative regulation of transcription by RNA polymerase II"/>
    <property type="evidence" value="ECO:0007669"/>
    <property type="project" value="TreeGrafter"/>
</dbReference>
<keyword evidence="5" id="KW-0539">Nucleus</keyword>
<protein>
    <submittedName>
        <fullName evidence="9">Polycomb complex protein BMI-1</fullName>
    </submittedName>
</protein>
<evidence type="ECO:0000256" key="4">
    <source>
        <dbReference type="ARBA" id="ARBA00022833"/>
    </source>
</evidence>
<feature type="compositionally biased region" description="Polar residues" evidence="7">
    <location>
        <begin position="43"/>
        <end position="57"/>
    </location>
</feature>
<keyword evidence="2" id="KW-0479">Metal-binding</keyword>
<gene>
    <name evidence="9" type="primary">BMI1_2</name>
    <name evidence="9" type="ORF">DERF_008473</name>
</gene>
<feature type="region of interest" description="Disordered" evidence="7">
    <location>
        <begin position="629"/>
        <end position="674"/>
    </location>
</feature>
<keyword evidence="4" id="KW-0862">Zinc</keyword>
<evidence type="ECO:0000256" key="7">
    <source>
        <dbReference type="SAM" id="MobiDB-lite"/>
    </source>
</evidence>
<dbReference type="CDD" id="cd17082">
    <property type="entry name" value="RAWUL_PCGF2_like"/>
    <property type="match status" value="1"/>
</dbReference>
<feature type="compositionally biased region" description="Low complexity" evidence="7">
    <location>
        <begin position="425"/>
        <end position="440"/>
    </location>
</feature>
<dbReference type="PROSITE" id="PS00518">
    <property type="entry name" value="ZF_RING_1"/>
    <property type="match status" value="1"/>
</dbReference>
<dbReference type="InterPro" id="IPR001841">
    <property type="entry name" value="Znf_RING"/>
</dbReference>
<accession>A0A922I5S4</accession>
<dbReference type="AlphaFoldDB" id="A0A922I5S4"/>
<dbReference type="Pfam" id="PF16207">
    <property type="entry name" value="RAWUL"/>
    <property type="match status" value="1"/>
</dbReference>
<dbReference type="PROSITE" id="PS50089">
    <property type="entry name" value="ZF_RING_2"/>
    <property type="match status" value="1"/>
</dbReference>
<organism evidence="9 10">
    <name type="scientific">Dermatophagoides farinae</name>
    <name type="common">American house dust mite</name>
    <dbReference type="NCBI Taxonomy" id="6954"/>
    <lineage>
        <taxon>Eukaryota</taxon>
        <taxon>Metazoa</taxon>
        <taxon>Ecdysozoa</taxon>
        <taxon>Arthropoda</taxon>
        <taxon>Chelicerata</taxon>
        <taxon>Arachnida</taxon>
        <taxon>Acari</taxon>
        <taxon>Acariformes</taxon>
        <taxon>Sarcoptiformes</taxon>
        <taxon>Astigmata</taxon>
        <taxon>Psoroptidia</taxon>
        <taxon>Analgoidea</taxon>
        <taxon>Pyroglyphidae</taxon>
        <taxon>Dermatophagoidinae</taxon>
        <taxon>Dermatophagoides</taxon>
    </lineage>
</organism>
<feature type="compositionally biased region" description="Basic and acidic residues" evidence="7">
    <location>
        <begin position="652"/>
        <end position="674"/>
    </location>
</feature>
<feature type="region of interest" description="Disordered" evidence="7">
    <location>
        <begin position="753"/>
        <end position="840"/>
    </location>
</feature>
<dbReference type="Gene3D" id="3.10.20.90">
    <property type="entry name" value="Phosphatidylinositol 3-kinase Catalytic Subunit, Chain A, domain 1"/>
    <property type="match status" value="1"/>
</dbReference>
<feature type="domain" description="RING-type" evidence="8">
    <location>
        <begin position="104"/>
        <end position="148"/>
    </location>
</feature>
<reference evidence="9" key="1">
    <citation type="submission" date="2013-05" db="EMBL/GenBank/DDBJ databases">
        <authorList>
            <person name="Yim A.K.Y."/>
            <person name="Chan T.F."/>
            <person name="Ji K.M."/>
            <person name="Liu X.Y."/>
            <person name="Zhou J.W."/>
            <person name="Li R.Q."/>
            <person name="Yang K.Y."/>
            <person name="Li J."/>
            <person name="Li M."/>
            <person name="Law P.T.W."/>
            <person name="Wu Y.L."/>
            <person name="Cai Z.L."/>
            <person name="Qin H."/>
            <person name="Bao Y."/>
            <person name="Leung R.K.K."/>
            <person name="Ng P.K.S."/>
            <person name="Zou J."/>
            <person name="Zhong X.J."/>
            <person name="Ran P.X."/>
            <person name="Zhong N.S."/>
            <person name="Liu Z.G."/>
            <person name="Tsui S.K.W."/>
        </authorList>
    </citation>
    <scope>NUCLEOTIDE SEQUENCE</scope>
    <source>
        <strain evidence="9">Derf</strain>
        <tissue evidence="9">Whole organism</tissue>
    </source>
</reference>
<evidence type="ECO:0000256" key="3">
    <source>
        <dbReference type="ARBA" id="ARBA00022771"/>
    </source>
</evidence>
<dbReference type="Pfam" id="PF00097">
    <property type="entry name" value="zf-C3HC4"/>
    <property type="match status" value="1"/>
</dbReference>
<feature type="region of interest" description="Disordered" evidence="7">
    <location>
        <begin position="859"/>
        <end position="892"/>
    </location>
</feature>
<dbReference type="SUPFAM" id="SSF57850">
    <property type="entry name" value="RING/U-box"/>
    <property type="match status" value="1"/>
</dbReference>
<dbReference type="InterPro" id="IPR013083">
    <property type="entry name" value="Znf_RING/FYVE/PHD"/>
</dbReference>
<feature type="compositionally biased region" description="Polar residues" evidence="7">
    <location>
        <begin position="405"/>
        <end position="424"/>
    </location>
</feature>
<feature type="compositionally biased region" description="Polar residues" evidence="7">
    <location>
        <begin position="446"/>
        <end position="461"/>
    </location>
</feature>
<feature type="region of interest" description="Disordered" evidence="7">
    <location>
        <begin position="563"/>
        <end position="616"/>
    </location>
</feature>
<feature type="compositionally biased region" description="Low complexity" evidence="7">
    <location>
        <begin position="58"/>
        <end position="85"/>
    </location>
</feature>
<feature type="compositionally biased region" description="Basic and acidic residues" evidence="7">
    <location>
        <begin position="586"/>
        <end position="595"/>
    </location>
</feature>
<feature type="region of interest" description="Disordered" evidence="7">
    <location>
        <begin position="405"/>
        <end position="481"/>
    </location>
</feature>
<dbReference type="PANTHER" id="PTHR10825:SF29">
    <property type="entry name" value="POLYCOMB GROUP RING FINGER PROTEIN 1"/>
    <property type="match status" value="1"/>
</dbReference>
<feature type="compositionally biased region" description="Low complexity" evidence="7">
    <location>
        <begin position="467"/>
        <end position="481"/>
    </location>
</feature>
<comment type="subcellular location">
    <subcellularLocation>
        <location evidence="1">Nucleus</location>
    </subcellularLocation>
</comment>